<reference evidence="2" key="1">
    <citation type="submission" date="2017-04" db="EMBL/GenBank/DDBJ databases">
        <authorList>
            <person name="Abille Z."/>
            <person name="Afsharjavan R."/>
            <person name="Alms C.E."/>
            <person name="Anil A."/>
            <person name="Azuma E.A."/>
            <person name="Boateng D."/>
            <person name="Bowden K.V."/>
            <person name="Bui Q."/>
            <person name="Callaghan K.D."/>
            <person name="Canova P.N."/>
            <person name="Carter A.-G.V."/>
            <person name="Carty B."/>
            <person name="Choudhary A."/>
            <person name="Chugh K."/>
            <person name="Clark C.B."/>
            <person name="Clark J."/>
            <person name="Cortez R."/>
            <person name="Dalwadi R.M."/>
            <person name="Daou G."/>
            <person name="Das M."/>
            <person name="Dasari S."/>
            <person name="Davis E.H."/>
            <person name="Defreitas N."/>
            <person name="Demirji J."/>
            <person name="Endres C."/>
            <person name="Fakhar S."/>
            <person name="Feeley N."/>
            <person name="Flores D.C."/>
            <person name="Fowler A.R."/>
            <person name="George T."/>
            <person name="Greis H.L."/>
            <person name="Groleau D.L."/>
            <person name="Gulati J.K."/>
            <person name="Guzman W."/>
            <person name="Hallworth A.N."/>
            <person name="Hariri A."/>
            <person name="Haya V.N."/>
            <person name="Hoffman A.K."/>
            <person name="Horne B."/>
            <person name="Howard T."/>
            <person name="Iglesia A.J."/>
            <person name="Ijezie O.D."/>
            <person name="Incognito N.A."/>
            <person name="Inen J.A."/>
            <person name="Jaiswal A."/>
            <person name="Jezek R.A."/>
            <person name="Kawa A.C."/>
            <person name="Khan F."/>
            <person name="Khin A.C."/>
            <person name="Knapo J."/>
            <person name="Kong A.S."/>
            <person name="Le B.Q."/>
            <person name="Le Q.M."/>
            <person name="Le T.-H.M."/>
            <person name="Lee M."/>
            <person name="Lockwood J.L."/>
            <person name="Loto-Rojas G.S."/>
            <person name="Mantzavinos A."/>
            <person name="Martinez D.R."/>
            <person name="Meadows A.R."/>
            <person name="Mehr S."/>
            <person name="Mellon M.N."/>
            <person name="Memon S."/>
            <person name="Miller B."/>
            <person name="Min S."/>
            <person name="Mitchell L.M."/>
            <person name="Mohamed I.R."/>
            <person name="Mohammed F.O."/>
            <person name="More S."/>
            <person name="Muntaha S."/>
            <person name="Nadeem I."/>
            <person name="Ndjeumen-Njinguet A.S."/>
            <person name="Ng P."/>
            <person name="Ngu V.E."/>
            <person name="Nguyen B.N."/>
            <person name="OHern C.T."/>
            <person name="Oboh U.S."/>
            <person name="Pagano C.W."/>
            <person name="Panakal P.R."/>
            <person name="Park D.A."/>
            <person name="Parsana D."/>
            <person name="Patel P."/>
            <person name="Patel V.S."/>
            <person name="Patwardhan V.M."/>
            <person name="Pawar S.D."/>
            <person name="Payne V.R."/>
            <person name="Petricel I.M."/>
            <person name="Phillips C."/>
            <person name="Puglisi K.M."/>
            <person name="Ramaprasad G."/>
            <person name="Raza A.S."/>
            <person name="Rivera-Oven A.G."/>
            <person name="Robins E."/>
            <person name="Roeun D.C."/>
            <person name="Rostovtseva N."/>
            <person name="Sadat M."/>
            <person name="Seas A."/>
            <person name="So E.J."/>
            <person name="Sogbesan C."/>
            <person name="Strumsky L.A."/>
            <person name="Sun J.L."/>
            <person name="Sutherland H.J."/>
            <person name="Tchakounte I."/>
            <person name="Tewell J.R."/>
            <person name="Thapa D.J."/>
            <person name="Tkach Y."/>
            <person name="Tran C.D."/>
            <person name="Tran V."/>
            <person name="Vithayathil T."/>
            <person name="Vivekanandan A."/>
            <person name="Wang S.R."/>
            <person name="White E."/>
            <person name="Yang A.L."/>
            <person name="Ye D.T."/>
            <person name="Yirenkyi M."/>
            <person name="Zarb J.S."/>
            <person name="Zhang S."/>
            <person name="Zhou M.T."/>
            <person name="Cao A."/>
            <person name="Nguyen K.M."/>
            <person name="Patel K."/>
            <person name="Patel P."/>
            <person name="Pennington E."/>
            <person name="Sendze O."/>
            <person name="Zahangir S."/>
            <person name="Correa-Mendez M."/>
            <person name="Fabian M.F."/>
            <person name="Liu S."/>
            <person name="Jethmalani Y."/>
            <person name="Nunn R."/>
            <person name="Prakash A."/>
            <person name="Louise T."/>
            <person name="Russell D.A."/>
            <person name="Hatfull G.F."/>
            <person name="Erill I."/>
            <person name="Caruso S.M."/>
        </authorList>
    </citation>
    <scope>NUCLEOTIDE SEQUENCE [LARGE SCALE GENOMIC DNA]</scope>
</reference>
<proteinExistence type="predicted"/>
<evidence type="ECO:0000313" key="2">
    <source>
        <dbReference type="Proteomes" id="UP000222741"/>
    </source>
</evidence>
<protein>
    <submittedName>
        <fullName evidence="1">Uncharacterized protein</fullName>
    </submittedName>
</protein>
<gene>
    <name evidence="1" type="ORF">FLAPJACK_267</name>
</gene>
<evidence type="ECO:0000313" key="1">
    <source>
        <dbReference type="EMBL" id="ARQ95178.1"/>
    </source>
</evidence>
<organism evidence="1 2">
    <name type="scientific">Bacillus phage Flapjack</name>
    <dbReference type="NCBI Taxonomy" id="1983465"/>
    <lineage>
        <taxon>Viruses</taxon>
        <taxon>Duplodnaviria</taxon>
        <taxon>Heunggongvirae</taxon>
        <taxon>Uroviricota</taxon>
        <taxon>Caudoviricetes</taxon>
        <taxon>Herelleviridae</taxon>
        <taxon>Bastillevirinae</taxon>
        <taxon>Bequatrovirus</taxon>
        <taxon>Bequatrovirus spock</taxon>
    </lineage>
</organism>
<accession>A0A1X9SGJ4</accession>
<sequence>MTVQLHTYEDKVITFNKERLTDFVVNTWGFSSLNDFLSDYTFDDTEELARNKYLLVTDMNVLTCKNGESTIRLDIYEDGEAYIGVHCNETDRGFTVNTDEETMVKIAEYILLKTKRTMK</sequence>
<dbReference type="Proteomes" id="UP000222741">
    <property type="component" value="Segment"/>
</dbReference>
<dbReference type="EMBL" id="KY888882">
    <property type="protein sequence ID" value="ARQ95178.1"/>
    <property type="molecule type" value="Genomic_DNA"/>
</dbReference>
<name>A0A1X9SGJ4_9CAUD</name>